<gene>
    <name evidence="3" type="primary">minE</name>
    <name evidence="4" type="ORF">SE16_07290</name>
</gene>
<dbReference type="PATRIC" id="fig|872965.6.peg.1500"/>
<dbReference type="HAMAP" id="MF_00262">
    <property type="entry name" value="MinE"/>
    <property type="match status" value="1"/>
</dbReference>
<dbReference type="InterPro" id="IPR005527">
    <property type="entry name" value="MinE"/>
</dbReference>
<dbReference type="Gene3D" id="3.30.1070.10">
    <property type="entry name" value="Cell division topological specificity factor MinE"/>
    <property type="match status" value="1"/>
</dbReference>
<comment type="similarity">
    <text evidence="1 3">Belongs to the MinE family.</text>
</comment>
<evidence type="ECO:0000256" key="3">
    <source>
        <dbReference type="HAMAP-Rule" id="MF_00262"/>
    </source>
</evidence>
<dbReference type="GO" id="GO:0032955">
    <property type="term" value="P:regulation of division septum assembly"/>
    <property type="evidence" value="ECO:0007669"/>
    <property type="project" value="InterPro"/>
</dbReference>
<dbReference type="EMBL" id="LGKN01000004">
    <property type="protein sequence ID" value="KPL88564.1"/>
    <property type="molecule type" value="Genomic_DNA"/>
</dbReference>
<dbReference type="Pfam" id="PF03776">
    <property type="entry name" value="MinE"/>
    <property type="match status" value="1"/>
</dbReference>
<keyword evidence="3" id="KW-0132">Cell division</keyword>
<dbReference type="Proteomes" id="UP000050502">
    <property type="component" value="Unassembled WGS sequence"/>
</dbReference>
<evidence type="ECO:0000313" key="4">
    <source>
        <dbReference type="EMBL" id="KPL88564.1"/>
    </source>
</evidence>
<dbReference type="GO" id="GO:0051301">
    <property type="term" value="P:cell division"/>
    <property type="evidence" value="ECO:0007669"/>
    <property type="project" value="UniProtKB-KW"/>
</dbReference>
<protein>
    <recommendedName>
        <fullName evidence="3">Cell division topological specificity factor</fullName>
    </recommendedName>
</protein>
<reference evidence="4 5" key="1">
    <citation type="submission" date="2015-07" db="EMBL/GenBank/DDBJ databases">
        <title>Whole genome sequence of Ardenticatena maritima DSM 23922.</title>
        <authorList>
            <person name="Hemp J."/>
            <person name="Ward L.M."/>
            <person name="Pace L.A."/>
            <person name="Fischer W.W."/>
        </authorList>
    </citation>
    <scope>NUCLEOTIDE SEQUENCE [LARGE SCALE GENOMIC DNA]</scope>
    <source>
        <strain evidence="4 5">110S</strain>
    </source>
</reference>
<evidence type="ECO:0000256" key="2">
    <source>
        <dbReference type="ARBA" id="ARBA00025265"/>
    </source>
</evidence>
<dbReference type="InterPro" id="IPR036707">
    <property type="entry name" value="MinE_sf"/>
</dbReference>
<name>A0A0P6YGD8_9CHLR</name>
<evidence type="ECO:0000256" key="1">
    <source>
        <dbReference type="ARBA" id="ARBA00008168"/>
    </source>
</evidence>
<dbReference type="NCBIfam" id="TIGR01215">
    <property type="entry name" value="minE"/>
    <property type="match status" value="1"/>
</dbReference>
<evidence type="ECO:0000313" key="5">
    <source>
        <dbReference type="Proteomes" id="UP000050502"/>
    </source>
</evidence>
<accession>A0A0P6YGD8</accession>
<proteinExistence type="inferred from homology"/>
<keyword evidence="3" id="KW-0131">Cell cycle</keyword>
<organism evidence="4 5">
    <name type="scientific">Ardenticatena maritima</name>
    <dbReference type="NCBI Taxonomy" id="872965"/>
    <lineage>
        <taxon>Bacteria</taxon>
        <taxon>Bacillati</taxon>
        <taxon>Chloroflexota</taxon>
        <taxon>Ardenticatenia</taxon>
        <taxon>Ardenticatenales</taxon>
        <taxon>Ardenticatenaceae</taxon>
        <taxon>Ardenticatena</taxon>
    </lineage>
</organism>
<dbReference type="SUPFAM" id="SSF55229">
    <property type="entry name" value="Cell division protein MinE topological specificity domain"/>
    <property type="match status" value="1"/>
</dbReference>
<comment type="caution">
    <text evidence="4">The sequence shown here is derived from an EMBL/GenBank/DDBJ whole genome shotgun (WGS) entry which is preliminary data.</text>
</comment>
<comment type="function">
    <text evidence="2 3">Prevents the cell division inhibition by proteins MinC and MinD at internal division sites while permitting inhibition at polar sites. This ensures cell division at the proper site by restricting the formation of a division septum at the midpoint of the long axis of the cell.</text>
</comment>
<sequence length="102" mass="11783">MHAFVKRRAFLGIFERLFGKRPSSRDIAKERLQLVLIYDRAGLSPELLETLRSEIVDVLSRYIEIERDGIELHLAQEGREAMLVANIPFRGRVKTAPPHTQE</sequence>
<dbReference type="AlphaFoldDB" id="A0A0P6YGD8"/>